<dbReference type="PROSITE" id="PS51029">
    <property type="entry name" value="MADF"/>
    <property type="match status" value="1"/>
</dbReference>
<dbReference type="Pfam" id="PF02944">
    <property type="entry name" value="BESS"/>
    <property type="match status" value="1"/>
</dbReference>
<evidence type="ECO:0008006" key="6">
    <source>
        <dbReference type="Google" id="ProtNLM"/>
    </source>
</evidence>
<feature type="domain" description="BESS" evidence="3">
    <location>
        <begin position="157"/>
        <end position="196"/>
    </location>
</feature>
<comment type="caution">
    <text evidence="4">The sequence shown here is derived from an EMBL/GenBank/DDBJ whole genome shotgun (WGS) entry which is preliminary data.</text>
</comment>
<name>A0A921YM09_MANSE</name>
<dbReference type="PROSITE" id="PS51031">
    <property type="entry name" value="BESS"/>
    <property type="match status" value="1"/>
</dbReference>
<dbReference type="InterPro" id="IPR039353">
    <property type="entry name" value="TF_Adf1"/>
</dbReference>
<evidence type="ECO:0000313" key="5">
    <source>
        <dbReference type="Proteomes" id="UP000791440"/>
    </source>
</evidence>
<dbReference type="SMART" id="SM00595">
    <property type="entry name" value="MADF"/>
    <property type="match status" value="1"/>
</dbReference>
<reference evidence="4" key="2">
    <citation type="submission" date="2020-12" db="EMBL/GenBank/DDBJ databases">
        <authorList>
            <person name="Kanost M."/>
        </authorList>
    </citation>
    <scope>NUCLEOTIDE SEQUENCE</scope>
</reference>
<dbReference type="AlphaFoldDB" id="A0A921YM09"/>
<evidence type="ECO:0000256" key="1">
    <source>
        <dbReference type="PROSITE-ProRule" id="PRU00371"/>
    </source>
</evidence>
<dbReference type="PANTHER" id="PTHR12243:SF60">
    <property type="entry name" value="SI:CH211-15D5.12-RELATED"/>
    <property type="match status" value="1"/>
</dbReference>
<dbReference type="EMBL" id="JH668287">
    <property type="protein sequence ID" value="KAG6441624.1"/>
    <property type="molecule type" value="Genomic_DNA"/>
</dbReference>
<accession>A0A921YM09</accession>
<dbReference type="Proteomes" id="UP000791440">
    <property type="component" value="Unassembled WGS sequence"/>
</dbReference>
<dbReference type="Pfam" id="PF10545">
    <property type="entry name" value="MADF_DNA_bdg"/>
    <property type="match status" value="1"/>
</dbReference>
<comment type="subcellular location">
    <subcellularLocation>
        <location evidence="1">Nucleus</location>
    </subcellularLocation>
</comment>
<keyword evidence="5" id="KW-1185">Reference proteome</keyword>
<dbReference type="InterPro" id="IPR004210">
    <property type="entry name" value="BESS_motif"/>
</dbReference>
<keyword evidence="1" id="KW-0539">Nucleus</keyword>
<dbReference type="InterPro" id="IPR006578">
    <property type="entry name" value="MADF-dom"/>
</dbReference>
<gene>
    <name evidence="4" type="ORF">O3G_MSEX001887</name>
</gene>
<proteinExistence type="predicted"/>
<dbReference type="GO" id="GO:0005667">
    <property type="term" value="C:transcription regulator complex"/>
    <property type="evidence" value="ECO:0007669"/>
    <property type="project" value="TreeGrafter"/>
</dbReference>
<dbReference type="GO" id="GO:0003677">
    <property type="term" value="F:DNA binding"/>
    <property type="evidence" value="ECO:0007669"/>
    <property type="project" value="InterPro"/>
</dbReference>
<dbReference type="PANTHER" id="PTHR12243">
    <property type="entry name" value="MADF DOMAIN TRANSCRIPTION FACTOR"/>
    <property type="match status" value="1"/>
</dbReference>
<protein>
    <recommendedName>
        <fullName evidence="6">MADF domain-containing protein</fullName>
    </recommendedName>
</protein>
<sequence length="225" mass="26540">MLLVKTIEKFPCLYNSSLHEYLKKDITDKAWSEVANHTQLSVGECKEKWKNLRYGLLRSLRPHPDGTIKKRYYLHDEMEFVIPYIKPSTRHGNLITVPFEEDDEENNSNGPEIEEATLAQQYFEFECVTEPQKKRSRKSESFKPVLPPKTLNDECHENSRKMFLLSLLPEVEVLTEGQMRFFRRKVLELLDDCRENPNTYDISILNNWQTKRPSTQNEAMKSEPL</sequence>
<reference evidence="4" key="1">
    <citation type="journal article" date="2016" name="Insect Biochem. Mol. Biol.">
        <title>Multifaceted biological insights from a draft genome sequence of the tobacco hornworm moth, Manduca sexta.</title>
        <authorList>
            <person name="Kanost M.R."/>
            <person name="Arrese E.L."/>
            <person name="Cao X."/>
            <person name="Chen Y.R."/>
            <person name="Chellapilla S."/>
            <person name="Goldsmith M.R."/>
            <person name="Grosse-Wilde E."/>
            <person name="Heckel D.G."/>
            <person name="Herndon N."/>
            <person name="Jiang H."/>
            <person name="Papanicolaou A."/>
            <person name="Qu J."/>
            <person name="Soulages J.L."/>
            <person name="Vogel H."/>
            <person name="Walters J."/>
            <person name="Waterhouse R.M."/>
            <person name="Ahn S.J."/>
            <person name="Almeida F.C."/>
            <person name="An C."/>
            <person name="Aqrawi P."/>
            <person name="Bretschneider A."/>
            <person name="Bryant W.B."/>
            <person name="Bucks S."/>
            <person name="Chao H."/>
            <person name="Chevignon G."/>
            <person name="Christen J.M."/>
            <person name="Clarke D.F."/>
            <person name="Dittmer N.T."/>
            <person name="Ferguson L.C.F."/>
            <person name="Garavelou S."/>
            <person name="Gordon K.H.J."/>
            <person name="Gunaratna R.T."/>
            <person name="Han Y."/>
            <person name="Hauser F."/>
            <person name="He Y."/>
            <person name="Heidel-Fischer H."/>
            <person name="Hirsh A."/>
            <person name="Hu Y."/>
            <person name="Jiang H."/>
            <person name="Kalra D."/>
            <person name="Klinner C."/>
            <person name="Konig C."/>
            <person name="Kovar C."/>
            <person name="Kroll A.R."/>
            <person name="Kuwar S.S."/>
            <person name="Lee S.L."/>
            <person name="Lehman R."/>
            <person name="Li K."/>
            <person name="Li Z."/>
            <person name="Liang H."/>
            <person name="Lovelace S."/>
            <person name="Lu Z."/>
            <person name="Mansfield J.H."/>
            <person name="McCulloch K.J."/>
            <person name="Mathew T."/>
            <person name="Morton B."/>
            <person name="Muzny D.M."/>
            <person name="Neunemann D."/>
            <person name="Ongeri F."/>
            <person name="Pauchet Y."/>
            <person name="Pu L.L."/>
            <person name="Pyrousis I."/>
            <person name="Rao X.J."/>
            <person name="Redding A."/>
            <person name="Roesel C."/>
            <person name="Sanchez-Gracia A."/>
            <person name="Schaack S."/>
            <person name="Shukla A."/>
            <person name="Tetreau G."/>
            <person name="Wang Y."/>
            <person name="Xiong G.H."/>
            <person name="Traut W."/>
            <person name="Walsh T.K."/>
            <person name="Worley K.C."/>
            <person name="Wu D."/>
            <person name="Wu W."/>
            <person name="Wu Y.Q."/>
            <person name="Zhang X."/>
            <person name="Zou Z."/>
            <person name="Zucker H."/>
            <person name="Briscoe A.D."/>
            <person name="Burmester T."/>
            <person name="Clem R.J."/>
            <person name="Feyereisen R."/>
            <person name="Grimmelikhuijzen C.J.P."/>
            <person name="Hamodrakas S.J."/>
            <person name="Hansson B.S."/>
            <person name="Huguet E."/>
            <person name="Jermiin L.S."/>
            <person name="Lan Q."/>
            <person name="Lehman H.K."/>
            <person name="Lorenzen M."/>
            <person name="Merzendorfer H."/>
            <person name="Michalopoulos I."/>
            <person name="Morton D.B."/>
            <person name="Muthukrishnan S."/>
            <person name="Oakeshott J.G."/>
            <person name="Palmer W."/>
            <person name="Park Y."/>
            <person name="Passarelli A.L."/>
            <person name="Rozas J."/>
            <person name="Schwartz L.M."/>
            <person name="Smith W."/>
            <person name="Southgate A."/>
            <person name="Vilcinskas A."/>
            <person name="Vogt R."/>
            <person name="Wang P."/>
            <person name="Werren J."/>
            <person name="Yu X.Q."/>
            <person name="Zhou J.J."/>
            <person name="Brown S.J."/>
            <person name="Scherer S.E."/>
            <person name="Richards S."/>
            <person name="Blissard G.W."/>
        </authorList>
    </citation>
    <scope>NUCLEOTIDE SEQUENCE</scope>
</reference>
<evidence type="ECO:0000259" key="2">
    <source>
        <dbReference type="PROSITE" id="PS51029"/>
    </source>
</evidence>
<evidence type="ECO:0000259" key="3">
    <source>
        <dbReference type="PROSITE" id="PS51031"/>
    </source>
</evidence>
<feature type="domain" description="MADF" evidence="2">
    <location>
        <begin position="2"/>
        <end position="86"/>
    </location>
</feature>
<evidence type="ECO:0000313" key="4">
    <source>
        <dbReference type="EMBL" id="KAG6441624.1"/>
    </source>
</evidence>
<organism evidence="4 5">
    <name type="scientific">Manduca sexta</name>
    <name type="common">Tobacco hawkmoth</name>
    <name type="synonym">Tobacco hornworm</name>
    <dbReference type="NCBI Taxonomy" id="7130"/>
    <lineage>
        <taxon>Eukaryota</taxon>
        <taxon>Metazoa</taxon>
        <taxon>Ecdysozoa</taxon>
        <taxon>Arthropoda</taxon>
        <taxon>Hexapoda</taxon>
        <taxon>Insecta</taxon>
        <taxon>Pterygota</taxon>
        <taxon>Neoptera</taxon>
        <taxon>Endopterygota</taxon>
        <taxon>Lepidoptera</taxon>
        <taxon>Glossata</taxon>
        <taxon>Ditrysia</taxon>
        <taxon>Bombycoidea</taxon>
        <taxon>Sphingidae</taxon>
        <taxon>Sphinginae</taxon>
        <taxon>Sphingini</taxon>
        <taxon>Manduca</taxon>
    </lineage>
</organism>
<dbReference type="GO" id="GO:0005634">
    <property type="term" value="C:nucleus"/>
    <property type="evidence" value="ECO:0007669"/>
    <property type="project" value="UniProtKB-SubCell"/>
</dbReference>
<dbReference type="GO" id="GO:0006357">
    <property type="term" value="P:regulation of transcription by RNA polymerase II"/>
    <property type="evidence" value="ECO:0007669"/>
    <property type="project" value="TreeGrafter"/>
</dbReference>